<feature type="transmembrane region" description="Helical" evidence="1">
    <location>
        <begin position="322"/>
        <end position="339"/>
    </location>
</feature>
<evidence type="ECO:0000313" key="2">
    <source>
        <dbReference type="EMBL" id="TDV49761.1"/>
    </source>
</evidence>
<feature type="transmembrane region" description="Helical" evidence="1">
    <location>
        <begin position="294"/>
        <end position="316"/>
    </location>
</feature>
<dbReference type="OrthoDB" id="9776171at2"/>
<accession>A0A4V3FT29</accession>
<dbReference type="AlphaFoldDB" id="A0A4V3FT29"/>
<dbReference type="Gene3D" id="1.20.1250.20">
    <property type="entry name" value="MFS general substrate transporter like domains"/>
    <property type="match status" value="1"/>
</dbReference>
<proteinExistence type="predicted"/>
<evidence type="ECO:0000313" key="3">
    <source>
        <dbReference type="Proteomes" id="UP000294927"/>
    </source>
</evidence>
<feature type="transmembrane region" description="Helical" evidence="1">
    <location>
        <begin position="109"/>
        <end position="133"/>
    </location>
</feature>
<dbReference type="RefSeq" id="WP_133904462.1">
    <property type="nucleotide sequence ID" value="NZ_SOCP01000007.1"/>
</dbReference>
<dbReference type="PANTHER" id="PTHR23534:SF1">
    <property type="entry name" value="MAJOR FACILITATOR SUPERFAMILY PROTEIN"/>
    <property type="match status" value="1"/>
</dbReference>
<reference evidence="2 3" key="1">
    <citation type="submission" date="2019-03" db="EMBL/GenBank/DDBJ databases">
        <title>Genomic Encyclopedia of Archaeal and Bacterial Type Strains, Phase II (KMG-II): from individual species to whole genera.</title>
        <authorList>
            <person name="Goeker M."/>
        </authorList>
    </citation>
    <scope>NUCLEOTIDE SEQUENCE [LARGE SCALE GENOMIC DNA]</scope>
    <source>
        <strain evidence="2 3">DSM 45499</strain>
    </source>
</reference>
<dbReference type="InterPro" id="IPR011701">
    <property type="entry name" value="MFS"/>
</dbReference>
<feature type="transmembrane region" description="Helical" evidence="1">
    <location>
        <begin position="224"/>
        <end position="243"/>
    </location>
</feature>
<feature type="transmembrane region" description="Helical" evidence="1">
    <location>
        <begin position="55"/>
        <end position="76"/>
    </location>
</feature>
<feature type="transmembrane region" description="Helical" evidence="1">
    <location>
        <begin position="379"/>
        <end position="397"/>
    </location>
</feature>
<feature type="transmembrane region" description="Helical" evidence="1">
    <location>
        <begin position="263"/>
        <end position="282"/>
    </location>
</feature>
<gene>
    <name evidence="2" type="ORF">CLV71_107100</name>
</gene>
<organism evidence="2 3">
    <name type="scientific">Actinophytocola oryzae</name>
    <dbReference type="NCBI Taxonomy" id="502181"/>
    <lineage>
        <taxon>Bacteria</taxon>
        <taxon>Bacillati</taxon>
        <taxon>Actinomycetota</taxon>
        <taxon>Actinomycetes</taxon>
        <taxon>Pseudonocardiales</taxon>
        <taxon>Pseudonocardiaceae</taxon>
    </lineage>
</organism>
<feature type="transmembrane region" description="Helical" evidence="1">
    <location>
        <begin position="83"/>
        <end position="103"/>
    </location>
</feature>
<dbReference type="EMBL" id="SOCP01000007">
    <property type="protein sequence ID" value="TDV49761.1"/>
    <property type="molecule type" value="Genomic_DNA"/>
</dbReference>
<dbReference type="SUPFAM" id="SSF103473">
    <property type="entry name" value="MFS general substrate transporter"/>
    <property type="match status" value="1"/>
</dbReference>
<evidence type="ECO:0000256" key="1">
    <source>
        <dbReference type="SAM" id="Phobius"/>
    </source>
</evidence>
<dbReference type="InterPro" id="IPR036259">
    <property type="entry name" value="MFS_trans_sf"/>
</dbReference>
<protein>
    <submittedName>
        <fullName evidence="2">Putative MFS family arabinose efflux permease</fullName>
    </submittedName>
</protein>
<keyword evidence="1" id="KW-0472">Membrane</keyword>
<dbReference type="PANTHER" id="PTHR23534">
    <property type="entry name" value="MFS PERMEASE"/>
    <property type="match status" value="1"/>
</dbReference>
<keyword evidence="3" id="KW-1185">Reference proteome</keyword>
<sequence>MAEMPTGWRRYVGVGIGRSTWLLTACQTFYFMGITVDLTLTGIVGLSLAPTPALATLPLAAITIAGSLCAFFAGFLTQRIGYVPVMVLGALVAITGSGLSVMAVVTGSFPLLCCGTAMVGVYRATGGYIRYMAADQAPPGQRERALSFILYGGLAAAFVGPFVATTTSNLFGAQYAGAYLMVGLYAMLNIPLLLAVRANGVKATNQPEKLTPVPLSDVRGTRRFITGLVALLCAGSMMTMIMAVGPIGNQHAGHSASAGAVIIQWHLVGMFAPSIVSGVILARIGPVRTAQIGAVLFLAAALCGVSGTWFVNFLLALTFNGIAWNFLYLAGTTLLVRCYPRGRGGRVQAMAEGVGSVTGVTSSLSASTVFYLLGWQGTNVPVLTISVVLLVVMTLAARRPADEFAAVAEEEPAPRPAQQTVEADH</sequence>
<name>A0A4V3FT29_9PSEU</name>
<feature type="transmembrane region" description="Helical" evidence="1">
    <location>
        <begin position="351"/>
        <end position="373"/>
    </location>
</feature>
<feature type="transmembrane region" description="Helical" evidence="1">
    <location>
        <begin position="145"/>
        <end position="164"/>
    </location>
</feature>
<dbReference type="Pfam" id="PF07690">
    <property type="entry name" value="MFS_1"/>
    <property type="match status" value="1"/>
</dbReference>
<keyword evidence="1" id="KW-0812">Transmembrane</keyword>
<comment type="caution">
    <text evidence="2">The sequence shown here is derived from an EMBL/GenBank/DDBJ whole genome shotgun (WGS) entry which is preliminary data.</text>
</comment>
<keyword evidence="1" id="KW-1133">Transmembrane helix</keyword>
<dbReference type="GO" id="GO:0022857">
    <property type="term" value="F:transmembrane transporter activity"/>
    <property type="evidence" value="ECO:0007669"/>
    <property type="project" value="InterPro"/>
</dbReference>
<feature type="transmembrane region" description="Helical" evidence="1">
    <location>
        <begin position="176"/>
        <end position="196"/>
    </location>
</feature>
<feature type="transmembrane region" description="Helical" evidence="1">
    <location>
        <begin position="21"/>
        <end position="49"/>
    </location>
</feature>
<dbReference type="Proteomes" id="UP000294927">
    <property type="component" value="Unassembled WGS sequence"/>
</dbReference>